<evidence type="ECO:0000313" key="1">
    <source>
        <dbReference type="EMBL" id="HDY60287.1"/>
    </source>
</evidence>
<dbReference type="AlphaFoldDB" id="A0A7V1EJ79"/>
<proteinExistence type="predicted"/>
<gene>
    <name evidence="1" type="ORF">ENP86_12220</name>
</gene>
<comment type="caution">
    <text evidence="1">The sequence shown here is derived from an EMBL/GenBank/DDBJ whole genome shotgun (WGS) entry which is preliminary data.</text>
</comment>
<name>A0A7V1EJ79_UNCW3</name>
<accession>A0A7V1EJ79</accession>
<sequence>MNIPGVVGVGIGECDSDELVVLLPCIKVYLEKETPESKRIPKKLEGYKVDVEIIGPIEALEE</sequence>
<organism evidence="1">
    <name type="scientific">candidate division WOR-3 bacterium</name>
    <dbReference type="NCBI Taxonomy" id="2052148"/>
    <lineage>
        <taxon>Bacteria</taxon>
        <taxon>Bacteria division WOR-3</taxon>
    </lineage>
</organism>
<reference evidence="1" key="1">
    <citation type="journal article" date="2020" name="mSystems">
        <title>Genome- and Community-Level Interaction Insights into Carbon Utilization and Element Cycling Functions of Hydrothermarchaeota in Hydrothermal Sediment.</title>
        <authorList>
            <person name="Zhou Z."/>
            <person name="Liu Y."/>
            <person name="Xu W."/>
            <person name="Pan J."/>
            <person name="Luo Z.H."/>
            <person name="Li M."/>
        </authorList>
    </citation>
    <scope>NUCLEOTIDE SEQUENCE [LARGE SCALE GENOMIC DNA]</scope>
    <source>
        <strain evidence="1">SpSt-258</strain>
    </source>
</reference>
<dbReference type="EMBL" id="DSKY01000022">
    <property type="protein sequence ID" value="HDY60287.1"/>
    <property type="molecule type" value="Genomic_DNA"/>
</dbReference>
<protein>
    <submittedName>
        <fullName evidence="1">Uncharacterized protein</fullName>
    </submittedName>
</protein>